<proteinExistence type="predicted"/>
<reference evidence="1" key="1">
    <citation type="submission" date="2015-07" db="EMBL/GenBank/DDBJ databases">
        <title>MeaNS - Measles Nucleotide Surveillance Program.</title>
        <authorList>
            <person name="Tran T."/>
            <person name="Druce J."/>
        </authorList>
    </citation>
    <scope>NUCLEOTIDE SEQUENCE</scope>
    <source>
        <strain evidence="1">UCB-OBI-ISO-001</strain>
        <tissue evidence="1">Gonad</tissue>
    </source>
</reference>
<organism evidence="1">
    <name type="scientific">Octopus bimaculoides</name>
    <name type="common">California two-spotted octopus</name>
    <dbReference type="NCBI Taxonomy" id="37653"/>
    <lineage>
        <taxon>Eukaryota</taxon>
        <taxon>Metazoa</taxon>
        <taxon>Spiralia</taxon>
        <taxon>Lophotrochozoa</taxon>
        <taxon>Mollusca</taxon>
        <taxon>Cephalopoda</taxon>
        <taxon>Coleoidea</taxon>
        <taxon>Octopodiformes</taxon>
        <taxon>Octopoda</taxon>
        <taxon>Incirrata</taxon>
        <taxon>Octopodidae</taxon>
        <taxon>Octopus</taxon>
    </lineage>
</organism>
<sequence>QEEACNRIGALLHAILNITAYKKRGTLAPTSMKCKWNNPRERKLSPKKAVQLPFRKALARDFQGYQVIQLQSLLRLL</sequence>
<dbReference type="AlphaFoldDB" id="A0A0L8I1H9"/>
<gene>
    <name evidence="1" type="ORF">OCBIM_22000134mg</name>
</gene>
<feature type="non-terminal residue" evidence="1">
    <location>
        <position position="1"/>
    </location>
</feature>
<protein>
    <submittedName>
        <fullName evidence="1">Uncharacterized protein</fullName>
    </submittedName>
</protein>
<dbReference type="EMBL" id="KQ416841">
    <property type="protein sequence ID" value="KOF94915.1"/>
    <property type="molecule type" value="Genomic_DNA"/>
</dbReference>
<name>A0A0L8I1H9_OCTBM</name>
<evidence type="ECO:0000313" key="1">
    <source>
        <dbReference type="EMBL" id="KOF94915.1"/>
    </source>
</evidence>
<dbReference type="OrthoDB" id="6119443at2759"/>
<accession>A0A0L8I1H9</accession>